<evidence type="ECO:0000313" key="1">
    <source>
        <dbReference type="EMBL" id="OGF82202.1"/>
    </source>
</evidence>
<name>A0A1F5X2T6_9BACT</name>
<sequence>MKRFEQFLQKLFVPERIKLHIYTTGKRSHPGYKLYVNCRPLLRIFKGFKESRQRNITDDQNIRAYFAGRFDGDGCIDKYLKKDCRISYGNKLDAVLDINLLQKLGFEMTRLYWYKTSSTHVLYVSRFETEKFSNLLNQYSLKLQKFALGPRRDLDRQRAIQTTNITLS</sequence>
<reference evidence="1 2" key="1">
    <citation type="journal article" date="2016" name="Nat. Commun.">
        <title>Thousands of microbial genomes shed light on interconnected biogeochemical processes in an aquifer system.</title>
        <authorList>
            <person name="Anantharaman K."/>
            <person name="Brown C.T."/>
            <person name="Hug L.A."/>
            <person name="Sharon I."/>
            <person name="Castelle C.J."/>
            <person name="Probst A.J."/>
            <person name="Thomas B.C."/>
            <person name="Singh A."/>
            <person name="Wilkins M.J."/>
            <person name="Karaoz U."/>
            <person name="Brodie E.L."/>
            <person name="Williams K.H."/>
            <person name="Hubbard S.S."/>
            <person name="Banfield J.F."/>
        </authorList>
    </citation>
    <scope>NUCLEOTIDE SEQUENCE [LARGE SCALE GENOMIC DNA]</scope>
</reference>
<dbReference type="AlphaFoldDB" id="A0A1F5X2T6"/>
<dbReference type="EMBL" id="MFIE01000028">
    <property type="protein sequence ID" value="OGF82202.1"/>
    <property type="molecule type" value="Genomic_DNA"/>
</dbReference>
<accession>A0A1F5X2T6</accession>
<protein>
    <submittedName>
        <fullName evidence="1">Uncharacterized protein</fullName>
    </submittedName>
</protein>
<gene>
    <name evidence="1" type="ORF">A3B18_04125</name>
</gene>
<dbReference type="Proteomes" id="UP000178684">
    <property type="component" value="Unassembled WGS sequence"/>
</dbReference>
<proteinExistence type="predicted"/>
<organism evidence="1 2">
    <name type="scientific">Candidatus Giovannonibacteria bacterium RIFCSPLOWO2_01_FULL_46_13</name>
    <dbReference type="NCBI Taxonomy" id="1798352"/>
    <lineage>
        <taxon>Bacteria</taxon>
        <taxon>Candidatus Giovannoniibacteriota</taxon>
    </lineage>
</organism>
<evidence type="ECO:0000313" key="2">
    <source>
        <dbReference type="Proteomes" id="UP000178684"/>
    </source>
</evidence>
<comment type="caution">
    <text evidence="1">The sequence shown here is derived from an EMBL/GenBank/DDBJ whole genome shotgun (WGS) entry which is preliminary data.</text>
</comment>
<dbReference type="InterPro" id="IPR027434">
    <property type="entry name" value="Homing_endonucl"/>
</dbReference>
<dbReference type="GO" id="GO:0004519">
    <property type="term" value="F:endonuclease activity"/>
    <property type="evidence" value="ECO:0007669"/>
    <property type="project" value="InterPro"/>
</dbReference>
<dbReference type="SUPFAM" id="SSF55608">
    <property type="entry name" value="Homing endonucleases"/>
    <property type="match status" value="1"/>
</dbReference>